<dbReference type="EMBL" id="RBAL01000004">
    <property type="protein sequence ID" value="RKN43966.1"/>
    <property type="molecule type" value="Genomic_DNA"/>
</dbReference>
<feature type="domain" description="HTH marR-type" evidence="2">
    <location>
        <begin position="62"/>
        <end position="199"/>
    </location>
</feature>
<dbReference type="InterPro" id="IPR036390">
    <property type="entry name" value="WH_DNA-bd_sf"/>
</dbReference>
<feature type="compositionally biased region" description="Gly residues" evidence="1">
    <location>
        <begin position="34"/>
        <end position="43"/>
    </location>
</feature>
<dbReference type="SUPFAM" id="SSF46785">
    <property type="entry name" value="Winged helix' DNA-binding domain"/>
    <property type="match status" value="1"/>
</dbReference>
<reference evidence="3 4" key="1">
    <citation type="journal article" date="2014" name="Int. J. Syst. Evol. Microbiol.">
        <title>Streptomyces hoynatensis sp. nov., isolated from deep marine sediment.</title>
        <authorList>
            <person name="Veyisoglu A."/>
            <person name="Sahin N."/>
        </authorList>
    </citation>
    <scope>NUCLEOTIDE SEQUENCE [LARGE SCALE GENOMIC DNA]</scope>
    <source>
        <strain evidence="3 4">KCTC 29097</strain>
    </source>
</reference>
<dbReference type="Proteomes" id="UP000272474">
    <property type="component" value="Unassembled WGS sequence"/>
</dbReference>
<dbReference type="Pfam" id="PF12802">
    <property type="entry name" value="MarR_2"/>
    <property type="match status" value="1"/>
</dbReference>
<dbReference type="AlphaFoldDB" id="A0A3A9Z9H9"/>
<gene>
    <name evidence="3" type="ORF">D7294_09790</name>
</gene>
<organism evidence="3 4">
    <name type="scientific">Streptomyces hoynatensis</name>
    <dbReference type="NCBI Taxonomy" id="1141874"/>
    <lineage>
        <taxon>Bacteria</taxon>
        <taxon>Bacillati</taxon>
        <taxon>Actinomycetota</taxon>
        <taxon>Actinomycetes</taxon>
        <taxon>Kitasatosporales</taxon>
        <taxon>Streptomycetaceae</taxon>
        <taxon>Streptomyces</taxon>
    </lineage>
</organism>
<evidence type="ECO:0000313" key="4">
    <source>
        <dbReference type="Proteomes" id="UP000272474"/>
    </source>
</evidence>
<keyword evidence="4" id="KW-1185">Reference proteome</keyword>
<evidence type="ECO:0000313" key="3">
    <source>
        <dbReference type="EMBL" id="RKN43966.1"/>
    </source>
</evidence>
<dbReference type="PROSITE" id="PS50995">
    <property type="entry name" value="HTH_MARR_2"/>
    <property type="match status" value="1"/>
</dbReference>
<dbReference type="PANTHER" id="PTHR33164">
    <property type="entry name" value="TRANSCRIPTIONAL REGULATOR, MARR FAMILY"/>
    <property type="match status" value="1"/>
</dbReference>
<feature type="region of interest" description="Disordered" evidence="1">
    <location>
        <begin position="11"/>
        <end position="57"/>
    </location>
</feature>
<dbReference type="InterPro" id="IPR036388">
    <property type="entry name" value="WH-like_DNA-bd_sf"/>
</dbReference>
<protein>
    <submittedName>
        <fullName evidence="3">MarR family transcriptional regulator</fullName>
    </submittedName>
</protein>
<evidence type="ECO:0000256" key="1">
    <source>
        <dbReference type="SAM" id="MobiDB-lite"/>
    </source>
</evidence>
<dbReference type="GO" id="GO:0006950">
    <property type="term" value="P:response to stress"/>
    <property type="evidence" value="ECO:0007669"/>
    <property type="project" value="TreeGrafter"/>
</dbReference>
<comment type="caution">
    <text evidence="3">The sequence shown here is derived from an EMBL/GenBank/DDBJ whole genome shotgun (WGS) entry which is preliminary data.</text>
</comment>
<dbReference type="InterPro" id="IPR000835">
    <property type="entry name" value="HTH_MarR-typ"/>
</dbReference>
<dbReference type="PANTHER" id="PTHR33164:SF57">
    <property type="entry name" value="MARR-FAMILY TRANSCRIPTIONAL REGULATOR"/>
    <property type="match status" value="1"/>
</dbReference>
<dbReference type="Gene3D" id="1.10.10.10">
    <property type="entry name" value="Winged helix-like DNA-binding domain superfamily/Winged helix DNA-binding domain"/>
    <property type="match status" value="1"/>
</dbReference>
<sequence>MGPWALGTAFRPFPAMPGTRRGPRPGAGPAGVPDGAGTGAGEGGVRHHPPVEHSETPEPAALGELYRSLSALSWLMAGHRTHLQLRAEVDIALDRASLALLRVLAREPAPVRIGRLAELLRVQAPHVTREVRNLEARGLVEVSAEAGDRRVRRASATKDGREALARFEAIGRERLARAVEGVAPEDLHTTATVIDRVVAAFREP</sequence>
<accession>A0A3A9Z9H9</accession>
<dbReference type="GO" id="GO:0003700">
    <property type="term" value="F:DNA-binding transcription factor activity"/>
    <property type="evidence" value="ECO:0007669"/>
    <property type="project" value="InterPro"/>
</dbReference>
<dbReference type="InterPro" id="IPR039422">
    <property type="entry name" value="MarR/SlyA-like"/>
</dbReference>
<name>A0A3A9Z9H9_9ACTN</name>
<dbReference type="SMART" id="SM00347">
    <property type="entry name" value="HTH_MARR"/>
    <property type="match status" value="1"/>
</dbReference>
<evidence type="ECO:0000259" key="2">
    <source>
        <dbReference type="PROSITE" id="PS50995"/>
    </source>
</evidence>
<proteinExistence type="predicted"/>